<dbReference type="KEGG" id="dpo:4814274"/>
<feature type="region of interest" description="Disordered" evidence="2">
    <location>
        <begin position="410"/>
        <end position="439"/>
    </location>
</feature>
<keyword evidence="3" id="KW-1185">Reference proteome</keyword>
<dbReference type="AlphaFoldDB" id="A0A6I8UF71"/>
<dbReference type="RefSeq" id="XP_001354482.4">
    <property type="nucleotide sequence ID" value="XM_001354446.4"/>
</dbReference>
<evidence type="ECO:0000313" key="4">
    <source>
        <dbReference type="RefSeq" id="XP_001354482.4"/>
    </source>
</evidence>
<reference evidence="4" key="1">
    <citation type="submission" date="2025-08" db="UniProtKB">
        <authorList>
            <consortium name="RefSeq"/>
        </authorList>
    </citation>
    <scope>IDENTIFICATION</scope>
    <source>
        <strain evidence="4">MV-25-SWS-2005</strain>
        <tissue evidence="4">Whole body</tissue>
    </source>
</reference>
<keyword evidence="1" id="KW-0175">Coiled coil</keyword>
<evidence type="ECO:0000313" key="3">
    <source>
        <dbReference type="Proteomes" id="UP000001819"/>
    </source>
</evidence>
<sequence>MFFSESIELSCGVGRPNPNFQRLIPFIEPPSDEYEGPGSQAPALLDLSLVKIQQDSYRLTTPHKPSGKKPSEDFVRATIVDVDPLTGGPWLRHKIFYRSSPRKVQPHSSLKRRQKMTNLVTSTMLKQSLPENFTETLENTDREMKVLWRRGQSPPNNFINLEPRPVPAMIEILGPKNLLETESEQSDTELSSINLEESMYSSLPPFLSRVDPIDMPCSQTTVHVRTELIYEISGASIQQSIEFNHLEEEFGAKNMLDDLDTQEPCESACKMFETDDSLKELGPNYITTEMIGDTIGGSINHQPPTTATTLDEVQQHMRERVKVTAEKLTKKLESLAEQLPRMFQQEKSVSTATQLPECHPRLGAGAVSVTFLMKNEAACQRRRVVHCRPIVHEPLCDFNSADSVTVVKPTPKHQASGTQRDVQKKEQTSGASLTLSVGRDTLQVLDRGAIPETEEPSCSHA</sequence>
<gene>
    <name evidence="4" type="primary">LOC4814274</name>
</gene>
<feature type="coiled-coil region" evidence="1">
    <location>
        <begin position="318"/>
        <end position="345"/>
    </location>
</feature>
<evidence type="ECO:0000256" key="1">
    <source>
        <dbReference type="SAM" id="Coils"/>
    </source>
</evidence>
<proteinExistence type="predicted"/>
<accession>A0A6I8UF71</accession>
<dbReference type="Proteomes" id="UP000001819">
    <property type="component" value="Chromosome X"/>
</dbReference>
<name>A0A6I8UF71_DROPS</name>
<dbReference type="ExpressionAtlas" id="A0A6I8UF71">
    <property type="expression patterns" value="baseline"/>
</dbReference>
<organism evidence="3 4">
    <name type="scientific">Drosophila pseudoobscura pseudoobscura</name>
    <name type="common">Fruit fly</name>
    <dbReference type="NCBI Taxonomy" id="46245"/>
    <lineage>
        <taxon>Eukaryota</taxon>
        <taxon>Metazoa</taxon>
        <taxon>Ecdysozoa</taxon>
        <taxon>Arthropoda</taxon>
        <taxon>Hexapoda</taxon>
        <taxon>Insecta</taxon>
        <taxon>Pterygota</taxon>
        <taxon>Neoptera</taxon>
        <taxon>Endopterygota</taxon>
        <taxon>Diptera</taxon>
        <taxon>Brachycera</taxon>
        <taxon>Muscomorpha</taxon>
        <taxon>Ephydroidea</taxon>
        <taxon>Drosophilidae</taxon>
        <taxon>Drosophila</taxon>
        <taxon>Sophophora</taxon>
    </lineage>
</organism>
<evidence type="ECO:0000256" key="2">
    <source>
        <dbReference type="SAM" id="MobiDB-lite"/>
    </source>
</evidence>
<dbReference type="InParanoid" id="A0A6I8UF71"/>
<protein>
    <submittedName>
        <fullName evidence="4">Uncharacterized protein</fullName>
    </submittedName>
</protein>